<accession>K2FYL1</accession>
<proteinExistence type="predicted"/>
<dbReference type="EMBL" id="AMFJ01000383">
    <property type="protein sequence ID" value="EKE28028.1"/>
    <property type="molecule type" value="Genomic_DNA"/>
</dbReference>
<evidence type="ECO:0000313" key="1">
    <source>
        <dbReference type="EMBL" id="EKE28028.1"/>
    </source>
</evidence>
<organism evidence="1">
    <name type="scientific">uncultured bacterium</name>
    <name type="common">gcode 4</name>
    <dbReference type="NCBI Taxonomy" id="1234023"/>
    <lineage>
        <taxon>Bacteria</taxon>
        <taxon>environmental samples</taxon>
    </lineage>
</organism>
<sequence length="465" mass="56157">MNADNLNDIIWLLWKDFNTIAEELWHSPDGAREVVEWVIKDNRIRAWEILETETKLPLKTEEAAVIQATDEEASEMNWWELKVIIENKYKVYINSYLSGWKTANGKKYWIVHLSNWDILPFFGDVLFDNIWGHKITSANIGYDTGLDAIRWQLKIQWNLTLPFAFIIKKINWTPTIEPDMSQVRIATQPYKNWDELEKILEAKYGITIWWWNVTVHNTPYWVIYWHIIIKWNPNFIVPFIWDKIYFDFWENKILNVGNLSFDWLNLTWEVELEDWEFYEFIWNKLISKVVKAWEDKVYTSINILKEILNSKYGFKIKAWKDLDNLPNWWLTWKIRLDDGFWYEFTWDSVTGGNVSNAIRISKEWDELRTALSNKYSINIVDYDLWSSSGPGNFPIFWWIELDSMKIIPFIWDTAIFSLDWLEIIGVKDFKPFLTFIVCKIKVAYDWEWINAIIEKKNWIYIIRKK</sequence>
<protein>
    <submittedName>
        <fullName evidence="1">Uncharacterized protein</fullName>
    </submittedName>
</protein>
<comment type="caution">
    <text evidence="1">The sequence shown here is derived from an EMBL/GenBank/DDBJ whole genome shotgun (WGS) entry which is preliminary data.</text>
</comment>
<gene>
    <name evidence="1" type="ORF">ACD_3C00109G0007</name>
</gene>
<name>K2FYL1_9BACT</name>
<dbReference type="AlphaFoldDB" id="K2FYL1"/>
<reference evidence="1" key="1">
    <citation type="journal article" date="2012" name="Science">
        <title>Fermentation, hydrogen, and sulfur metabolism in multiple uncultivated bacterial phyla.</title>
        <authorList>
            <person name="Wrighton K.C."/>
            <person name="Thomas B.C."/>
            <person name="Sharon I."/>
            <person name="Miller C.S."/>
            <person name="Castelle C.J."/>
            <person name="VerBerkmoes N.C."/>
            <person name="Wilkins M.J."/>
            <person name="Hettich R.L."/>
            <person name="Lipton M.S."/>
            <person name="Williams K.H."/>
            <person name="Long P.E."/>
            <person name="Banfield J.F."/>
        </authorList>
    </citation>
    <scope>NUCLEOTIDE SEQUENCE [LARGE SCALE GENOMIC DNA]</scope>
</reference>